<reference evidence="3" key="1">
    <citation type="submission" date="2016-02" db="EMBL/GenBank/DDBJ databases">
        <title>Genome sequence of Bacillus trypoxylicola KCTC 13244(T).</title>
        <authorList>
            <person name="Jeong H."/>
            <person name="Park S.-H."/>
            <person name="Choi S.-K."/>
        </authorList>
    </citation>
    <scope>NUCLEOTIDE SEQUENCE [LARGE SCALE GENOMIC DNA]</scope>
    <source>
        <strain evidence="3">KCTC 13244</strain>
    </source>
</reference>
<evidence type="ECO:0000256" key="1">
    <source>
        <dbReference type="ARBA" id="ARBA00022679"/>
    </source>
</evidence>
<dbReference type="InterPro" id="IPR011004">
    <property type="entry name" value="Trimer_LpxA-like_sf"/>
</dbReference>
<dbReference type="InterPro" id="IPR018357">
    <property type="entry name" value="Hexapep_transf_CS"/>
</dbReference>
<dbReference type="STRING" id="519424.AZF04_18615"/>
<protein>
    <submittedName>
        <fullName evidence="3">Transferase</fullName>
    </submittedName>
</protein>
<dbReference type="InterPro" id="IPR051159">
    <property type="entry name" value="Hexapeptide_acetyltransf"/>
</dbReference>
<dbReference type="SUPFAM" id="SSF51161">
    <property type="entry name" value="Trimeric LpxA-like enzymes"/>
    <property type="match status" value="1"/>
</dbReference>
<dbReference type="Gene3D" id="2.160.10.10">
    <property type="entry name" value="Hexapeptide repeat proteins"/>
    <property type="match status" value="2"/>
</dbReference>
<dbReference type="AlphaFoldDB" id="A0A161PEL2"/>
<dbReference type="EMBL" id="LTAO01000013">
    <property type="protein sequence ID" value="KYG30999.1"/>
    <property type="molecule type" value="Genomic_DNA"/>
</dbReference>
<evidence type="ECO:0000313" key="3">
    <source>
        <dbReference type="EMBL" id="KYG30999.1"/>
    </source>
</evidence>
<name>A0A161PEL2_9BACI</name>
<organism evidence="3 4">
    <name type="scientific">Alkalihalobacillus trypoxylicola</name>
    <dbReference type="NCBI Taxonomy" id="519424"/>
    <lineage>
        <taxon>Bacteria</taxon>
        <taxon>Bacillati</taxon>
        <taxon>Bacillota</taxon>
        <taxon>Bacilli</taxon>
        <taxon>Bacillales</taxon>
        <taxon>Bacillaceae</taxon>
        <taxon>Alkalihalobacillus</taxon>
    </lineage>
</organism>
<dbReference type="RefSeq" id="WP_061948783.1">
    <property type="nucleotide sequence ID" value="NZ_LTAO01000013.1"/>
</dbReference>
<evidence type="ECO:0000256" key="2">
    <source>
        <dbReference type="ARBA" id="ARBA00022737"/>
    </source>
</evidence>
<proteinExistence type="predicted"/>
<sequence>MKKWKSEGSGTVDKSLLGFCGDNVIIEDGVRIFHPENIYIGDNVYIGHDTILKGYYKDQLIIESNCWIGQKCFIHGAGGVTIHEYVGIGPSVSILASSHQENENPNELILFSPLTFPSITIETNCNIGLSASIIGEVTIGANSKIGAHALVNRSIPSNSVAVGIPCKVIKKRLNKAKDHD</sequence>
<evidence type="ECO:0000313" key="4">
    <source>
        <dbReference type="Proteomes" id="UP000075806"/>
    </source>
</evidence>
<dbReference type="OrthoDB" id="9812571at2"/>
<keyword evidence="1 3" id="KW-0808">Transferase</keyword>
<keyword evidence="2" id="KW-0677">Repeat</keyword>
<keyword evidence="4" id="KW-1185">Reference proteome</keyword>
<dbReference type="Pfam" id="PF14602">
    <property type="entry name" value="Hexapep_2"/>
    <property type="match status" value="2"/>
</dbReference>
<accession>A0A161PEL2</accession>
<comment type="caution">
    <text evidence="3">The sequence shown here is derived from an EMBL/GenBank/DDBJ whole genome shotgun (WGS) entry which is preliminary data.</text>
</comment>
<dbReference type="InterPro" id="IPR001451">
    <property type="entry name" value="Hexapep"/>
</dbReference>
<dbReference type="PROSITE" id="PS00101">
    <property type="entry name" value="HEXAPEP_TRANSFERASES"/>
    <property type="match status" value="1"/>
</dbReference>
<gene>
    <name evidence="3" type="ORF">AZF04_18615</name>
</gene>
<dbReference type="GO" id="GO:0016740">
    <property type="term" value="F:transferase activity"/>
    <property type="evidence" value="ECO:0007669"/>
    <property type="project" value="UniProtKB-KW"/>
</dbReference>
<dbReference type="PANTHER" id="PTHR23416">
    <property type="entry name" value="SIALIC ACID SYNTHASE-RELATED"/>
    <property type="match status" value="1"/>
</dbReference>
<dbReference type="Proteomes" id="UP000075806">
    <property type="component" value="Unassembled WGS sequence"/>
</dbReference>